<dbReference type="PANTHER" id="PTHR33154">
    <property type="entry name" value="TRANSCRIPTIONAL REGULATOR, ARSR FAMILY"/>
    <property type="match status" value="1"/>
</dbReference>
<dbReference type="GO" id="GO:0003677">
    <property type="term" value="F:DNA binding"/>
    <property type="evidence" value="ECO:0007669"/>
    <property type="project" value="UniProtKB-KW"/>
</dbReference>
<proteinExistence type="predicted"/>
<dbReference type="PRINTS" id="PR00778">
    <property type="entry name" value="HTHARSR"/>
</dbReference>
<dbReference type="CDD" id="cd00090">
    <property type="entry name" value="HTH_ARSR"/>
    <property type="match status" value="1"/>
</dbReference>
<dbReference type="EMBL" id="MHIG01000003">
    <property type="protein sequence ID" value="OGY48165.1"/>
    <property type="molecule type" value="Genomic_DNA"/>
</dbReference>
<evidence type="ECO:0000259" key="4">
    <source>
        <dbReference type="PROSITE" id="PS50987"/>
    </source>
</evidence>
<accession>A0A1G1Y733</accession>
<dbReference type="InterPro" id="IPR036390">
    <property type="entry name" value="WH_DNA-bd_sf"/>
</dbReference>
<dbReference type="PROSITE" id="PS50987">
    <property type="entry name" value="HTH_ARSR_2"/>
    <property type="match status" value="1"/>
</dbReference>
<dbReference type="InterPro" id="IPR051081">
    <property type="entry name" value="HTH_MetalResp_TranReg"/>
</dbReference>
<comment type="caution">
    <text evidence="5">The sequence shown here is derived from an EMBL/GenBank/DDBJ whole genome shotgun (WGS) entry which is preliminary data.</text>
</comment>
<evidence type="ECO:0000313" key="5">
    <source>
        <dbReference type="EMBL" id="OGY48165.1"/>
    </source>
</evidence>
<dbReference type="InterPro" id="IPR011991">
    <property type="entry name" value="ArsR-like_HTH"/>
</dbReference>
<sequence length="94" mass="10761">MTLSTTFSALADHNRRKILELLKKKNMSVNELASNFNISLPSLSHHLAKLREAGLVSTQRQGQQIFYSLNLSVFEEIAQDLYSFFNSKKYGKPR</sequence>
<dbReference type="Proteomes" id="UP000178385">
    <property type="component" value="Unassembled WGS sequence"/>
</dbReference>
<dbReference type="SMART" id="SM00418">
    <property type="entry name" value="HTH_ARSR"/>
    <property type="match status" value="1"/>
</dbReference>
<keyword evidence="3" id="KW-0804">Transcription</keyword>
<feature type="domain" description="HTH arsR-type" evidence="4">
    <location>
        <begin position="1"/>
        <end position="89"/>
    </location>
</feature>
<keyword evidence="2" id="KW-0238">DNA-binding</keyword>
<reference evidence="5 6" key="1">
    <citation type="journal article" date="2016" name="Nat. Commun.">
        <title>Thousands of microbial genomes shed light on interconnected biogeochemical processes in an aquifer system.</title>
        <authorList>
            <person name="Anantharaman K."/>
            <person name="Brown C.T."/>
            <person name="Hug L.A."/>
            <person name="Sharon I."/>
            <person name="Castelle C.J."/>
            <person name="Probst A.J."/>
            <person name="Thomas B.C."/>
            <person name="Singh A."/>
            <person name="Wilkins M.J."/>
            <person name="Karaoz U."/>
            <person name="Brodie E.L."/>
            <person name="Williams K.H."/>
            <person name="Hubbard S.S."/>
            <person name="Banfield J.F."/>
        </authorList>
    </citation>
    <scope>NUCLEOTIDE SEQUENCE [LARGE SCALE GENOMIC DNA]</scope>
</reference>
<dbReference type="SUPFAM" id="SSF46785">
    <property type="entry name" value="Winged helix' DNA-binding domain"/>
    <property type="match status" value="1"/>
</dbReference>
<protein>
    <submittedName>
        <fullName evidence="5">Transcriptional regulator</fullName>
    </submittedName>
</protein>
<dbReference type="InterPro" id="IPR047796">
    <property type="entry name" value="SdpR-like_repress"/>
</dbReference>
<evidence type="ECO:0000256" key="2">
    <source>
        <dbReference type="ARBA" id="ARBA00023125"/>
    </source>
</evidence>
<dbReference type="Gene3D" id="1.10.10.10">
    <property type="entry name" value="Winged helix-like DNA-binding domain superfamily/Winged helix DNA-binding domain"/>
    <property type="match status" value="1"/>
</dbReference>
<evidence type="ECO:0000256" key="3">
    <source>
        <dbReference type="ARBA" id="ARBA00023163"/>
    </source>
</evidence>
<dbReference type="GO" id="GO:0003700">
    <property type="term" value="F:DNA-binding transcription factor activity"/>
    <property type="evidence" value="ECO:0007669"/>
    <property type="project" value="InterPro"/>
</dbReference>
<gene>
    <name evidence="5" type="ORF">A2840_02280</name>
</gene>
<dbReference type="AlphaFoldDB" id="A0A1G1Y733"/>
<dbReference type="Pfam" id="PF01022">
    <property type="entry name" value="HTH_5"/>
    <property type="match status" value="1"/>
</dbReference>
<name>A0A1G1Y733_9BACT</name>
<dbReference type="PANTHER" id="PTHR33154:SF33">
    <property type="entry name" value="TRANSCRIPTIONAL REPRESSOR SDPR"/>
    <property type="match status" value="1"/>
</dbReference>
<dbReference type="InterPro" id="IPR001845">
    <property type="entry name" value="HTH_ArsR_DNA-bd_dom"/>
</dbReference>
<organism evidence="5 6">
    <name type="scientific">Candidatus Buchananbacteria bacterium RIFCSPHIGHO2_01_FULL_47_11b</name>
    <dbReference type="NCBI Taxonomy" id="1797537"/>
    <lineage>
        <taxon>Bacteria</taxon>
        <taxon>Candidatus Buchananiibacteriota</taxon>
    </lineage>
</organism>
<evidence type="ECO:0000256" key="1">
    <source>
        <dbReference type="ARBA" id="ARBA00023015"/>
    </source>
</evidence>
<dbReference type="InterPro" id="IPR036388">
    <property type="entry name" value="WH-like_DNA-bd_sf"/>
</dbReference>
<dbReference type="NCBIfam" id="NF033789">
    <property type="entry name" value="repress_SdpR"/>
    <property type="match status" value="1"/>
</dbReference>
<keyword evidence="1" id="KW-0805">Transcription regulation</keyword>
<dbReference type="NCBIfam" id="NF033788">
    <property type="entry name" value="HTH_metalloreg"/>
    <property type="match status" value="1"/>
</dbReference>
<evidence type="ECO:0000313" key="6">
    <source>
        <dbReference type="Proteomes" id="UP000178385"/>
    </source>
</evidence>